<evidence type="ECO:0000256" key="5">
    <source>
        <dbReference type="ARBA" id="ARBA00022679"/>
    </source>
</evidence>
<dbReference type="SUPFAM" id="SSF47384">
    <property type="entry name" value="Homodimeric domain of signal transducing histidine kinase"/>
    <property type="match status" value="1"/>
</dbReference>
<gene>
    <name evidence="12" type="ORF">BC793_101188</name>
</gene>
<dbReference type="Pfam" id="PF02518">
    <property type="entry name" value="HATPase_c"/>
    <property type="match status" value="1"/>
</dbReference>
<dbReference type="InterPro" id="IPR003660">
    <property type="entry name" value="HAMP_dom"/>
</dbReference>
<dbReference type="OrthoDB" id="9786919at2"/>
<dbReference type="Proteomes" id="UP000245697">
    <property type="component" value="Unassembled WGS sequence"/>
</dbReference>
<evidence type="ECO:0000256" key="1">
    <source>
        <dbReference type="ARBA" id="ARBA00000085"/>
    </source>
</evidence>
<dbReference type="Gene3D" id="6.10.340.10">
    <property type="match status" value="1"/>
</dbReference>
<dbReference type="CDD" id="cd06225">
    <property type="entry name" value="HAMP"/>
    <property type="match status" value="1"/>
</dbReference>
<dbReference type="InterPro" id="IPR050736">
    <property type="entry name" value="Sensor_HK_Regulatory"/>
</dbReference>
<comment type="subcellular location">
    <subcellularLocation>
        <location evidence="2">Cell membrane</location>
    </subcellularLocation>
</comment>
<reference evidence="12 13" key="1">
    <citation type="submission" date="2018-05" db="EMBL/GenBank/DDBJ databases">
        <title>Genomic Encyclopedia of Archaeal and Bacterial Type Strains, Phase II (KMG-II): from individual species to whole genera.</title>
        <authorList>
            <person name="Goeker M."/>
        </authorList>
    </citation>
    <scope>NUCLEOTIDE SEQUENCE [LARGE SCALE GENOMIC DNA]</scope>
    <source>
        <strain evidence="12 13">DSM 45184</strain>
    </source>
</reference>
<dbReference type="SUPFAM" id="SSF158472">
    <property type="entry name" value="HAMP domain-like"/>
    <property type="match status" value="1"/>
</dbReference>
<keyword evidence="13" id="KW-1185">Reference proteome</keyword>
<dbReference type="InterPro" id="IPR005467">
    <property type="entry name" value="His_kinase_dom"/>
</dbReference>
<evidence type="ECO:0000313" key="13">
    <source>
        <dbReference type="Proteomes" id="UP000245697"/>
    </source>
</evidence>
<dbReference type="EMBL" id="QGGR01000001">
    <property type="protein sequence ID" value="PWK52179.1"/>
    <property type="molecule type" value="Genomic_DNA"/>
</dbReference>
<dbReference type="GO" id="GO:0000155">
    <property type="term" value="F:phosphorelay sensor kinase activity"/>
    <property type="evidence" value="ECO:0007669"/>
    <property type="project" value="InterPro"/>
</dbReference>
<dbReference type="PRINTS" id="PR00344">
    <property type="entry name" value="BCTRLSENSOR"/>
</dbReference>
<dbReference type="PANTHER" id="PTHR43711">
    <property type="entry name" value="TWO-COMPONENT HISTIDINE KINASE"/>
    <property type="match status" value="1"/>
</dbReference>
<evidence type="ECO:0000256" key="6">
    <source>
        <dbReference type="ARBA" id="ARBA00022692"/>
    </source>
</evidence>
<dbReference type="Pfam" id="PF00512">
    <property type="entry name" value="HisKA"/>
    <property type="match status" value="1"/>
</dbReference>
<keyword evidence="6" id="KW-0812">Transmembrane</keyword>
<dbReference type="CDD" id="cd00082">
    <property type="entry name" value="HisKA"/>
    <property type="match status" value="1"/>
</dbReference>
<evidence type="ECO:0000256" key="4">
    <source>
        <dbReference type="ARBA" id="ARBA00022553"/>
    </source>
</evidence>
<keyword evidence="8" id="KW-1133">Transmembrane helix</keyword>
<keyword evidence="4" id="KW-0597">Phosphoprotein</keyword>
<evidence type="ECO:0000313" key="12">
    <source>
        <dbReference type="EMBL" id="PWK52179.1"/>
    </source>
</evidence>
<evidence type="ECO:0000259" key="10">
    <source>
        <dbReference type="PROSITE" id="PS50109"/>
    </source>
</evidence>
<keyword evidence="9" id="KW-0902">Two-component regulatory system</keyword>
<dbReference type="PROSITE" id="PS50109">
    <property type="entry name" value="HIS_KIN"/>
    <property type="match status" value="1"/>
</dbReference>
<evidence type="ECO:0000256" key="7">
    <source>
        <dbReference type="ARBA" id="ARBA00022777"/>
    </source>
</evidence>
<dbReference type="SUPFAM" id="SSF55874">
    <property type="entry name" value="ATPase domain of HSP90 chaperone/DNA topoisomerase II/histidine kinase"/>
    <property type="match status" value="1"/>
</dbReference>
<sequence>MSFRLRIFLLVLVVAGSAIGATAWLTLSLASREVARVAEARDRHEAEIVDAIRLFGVLNGQWLGIDAVVSELSDQTGLHIRVETRDGEVLTDSDNLERRAAGPVQLLPSNVEPVPSLDTAIQIAAQKAGAAIESKLAAAGRRTPGVLPVTVPRRPDLPADLFQAESTTASPSVRALVQAAQYRAALIAVRCMAEVGDWSSALTTDRPPYLDDERLNAEPKCVEDGITAVRRDTTWRDEAWARMGDCEITGAGYDKCLFIGFQQAVASPSVVPVEIYFGARQDQDLDVLQQPALLGVAALLLLAALGTAGIARRVSRPVRLLTGASLQLAAGRLDVRVPTRGEDELARLSGAFNAMAEALQRSEERQRRLVADVAHELRTPLSNLRGYLEGLADGVIEPSPELFASLHEETLLQRRILDDLQVLALAEAGELGYDPVPFDLSELTEMAATAHRVIAGHAGIDVIVDAPEPVEVCADPDRLRQVVSNLMSNAIRYTDAGGRVELRVSRDGPDAVLTVHDTGVGMNADEVARVFDRFWRADPARQRATGGSGLGLTIVRRIVADQGGDVTATSEPGLGTTFTVRLPAVTDIARILDNRPPRP</sequence>
<dbReference type="RefSeq" id="WP_109588606.1">
    <property type="nucleotide sequence ID" value="NZ_BONA01000020.1"/>
</dbReference>
<dbReference type="AlphaFoldDB" id="A0A316FUA9"/>
<dbReference type="SMART" id="SM00387">
    <property type="entry name" value="HATPase_c"/>
    <property type="match status" value="1"/>
</dbReference>
<protein>
    <recommendedName>
        <fullName evidence="3">histidine kinase</fullName>
        <ecNumber evidence="3">2.7.13.3</ecNumber>
    </recommendedName>
</protein>
<keyword evidence="8" id="KW-0472">Membrane</keyword>
<evidence type="ECO:0000256" key="8">
    <source>
        <dbReference type="ARBA" id="ARBA00022989"/>
    </source>
</evidence>
<feature type="domain" description="Histidine kinase" evidence="10">
    <location>
        <begin position="372"/>
        <end position="586"/>
    </location>
</feature>
<dbReference type="PROSITE" id="PS50885">
    <property type="entry name" value="HAMP"/>
    <property type="match status" value="1"/>
</dbReference>
<dbReference type="InterPro" id="IPR036097">
    <property type="entry name" value="HisK_dim/P_sf"/>
</dbReference>
<dbReference type="SMART" id="SM00304">
    <property type="entry name" value="HAMP"/>
    <property type="match status" value="1"/>
</dbReference>
<evidence type="ECO:0000256" key="9">
    <source>
        <dbReference type="ARBA" id="ARBA00023012"/>
    </source>
</evidence>
<evidence type="ECO:0000256" key="3">
    <source>
        <dbReference type="ARBA" id="ARBA00012438"/>
    </source>
</evidence>
<dbReference type="FunFam" id="3.30.565.10:FF:000006">
    <property type="entry name" value="Sensor histidine kinase WalK"/>
    <property type="match status" value="1"/>
</dbReference>
<feature type="domain" description="HAMP" evidence="11">
    <location>
        <begin position="312"/>
        <end position="364"/>
    </location>
</feature>
<dbReference type="EC" id="2.7.13.3" evidence="3"/>
<organism evidence="12 13">
    <name type="scientific">Actinoplanes xinjiangensis</name>
    <dbReference type="NCBI Taxonomy" id="512350"/>
    <lineage>
        <taxon>Bacteria</taxon>
        <taxon>Bacillati</taxon>
        <taxon>Actinomycetota</taxon>
        <taxon>Actinomycetes</taxon>
        <taxon>Micromonosporales</taxon>
        <taxon>Micromonosporaceae</taxon>
        <taxon>Actinoplanes</taxon>
    </lineage>
</organism>
<dbReference type="InterPro" id="IPR036890">
    <property type="entry name" value="HATPase_C_sf"/>
</dbReference>
<dbReference type="Gene3D" id="3.30.565.10">
    <property type="entry name" value="Histidine kinase-like ATPase, C-terminal domain"/>
    <property type="match status" value="1"/>
</dbReference>
<dbReference type="SMART" id="SM00388">
    <property type="entry name" value="HisKA"/>
    <property type="match status" value="1"/>
</dbReference>
<keyword evidence="5" id="KW-0808">Transferase</keyword>
<comment type="caution">
    <text evidence="12">The sequence shown here is derived from an EMBL/GenBank/DDBJ whole genome shotgun (WGS) entry which is preliminary data.</text>
</comment>
<dbReference type="Pfam" id="PF00672">
    <property type="entry name" value="HAMP"/>
    <property type="match status" value="1"/>
</dbReference>
<evidence type="ECO:0000259" key="11">
    <source>
        <dbReference type="PROSITE" id="PS50885"/>
    </source>
</evidence>
<dbReference type="InterPro" id="IPR003594">
    <property type="entry name" value="HATPase_dom"/>
</dbReference>
<name>A0A316FUA9_9ACTN</name>
<dbReference type="GO" id="GO:0005886">
    <property type="term" value="C:plasma membrane"/>
    <property type="evidence" value="ECO:0007669"/>
    <property type="project" value="UniProtKB-SubCell"/>
</dbReference>
<dbReference type="Gene3D" id="1.10.287.130">
    <property type="match status" value="1"/>
</dbReference>
<dbReference type="InterPro" id="IPR004358">
    <property type="entry name" value="Sig_transdc_His_kin-like_C"/>
</dbReference>
<proteinExistence type="predicted"/>
<dbReference type="PANTHER" id="PTHR43711:SF1">
    <property type="entry name" value="HISTIDINE KINASE 1"/>
    <property type="match status" value="1"/>
</dbReference>
<dbReference type="InterPro" id="IPR003661">
    <property type="entry name" value="HisK_dim/P_dom"/>
</dbReference>
<comment type="catalytic activity">
    <reaction evidence="1">
        <text>ATP + protein L-histidine = ADP + protein N-phospho-L-histidine.</text>
        <dbReference type="EC" id="2.7.13.3"/>
    </reaction>
</comment>
<evidence type="ECO:0000256" key="2">
    <source>
        <dbReference type="ARBA" id="ARBA00004236"/>
    </source>
</evidence>
<accession>A0A316FUA9</accession>
<keyword evidence="7 12" id="KW-0418">Kinase</keyword>